<dbReference type="CDD" id="cd16325">
    <property type="entry name" value="LolA"/>
    <property type="match status" value="1"/>
</dbReference>
<name>A0A5C8UNH6_9MICO</name>
<dbReference type="InterPro" id="IPR004564">
    <property type="entry name" value="OM_lipoprot_carrier_LolA-like"/>
</dbReference>
<keyword evidence="2" id="KW-0449">Lipoprotein</keyword>
<keyword evidence="3" id="KW-1185">Reference proteome</keyword>
<keyword evidence="1" id="KW-0732">Signal</keyword>
<dbReference type="RefSeq" id="WP_147783969.1">
    <property type="nucleotide sequence ID" value="NZ_VRMG01000008.1"/>
</dbReference>
<evidence type="ECO:0000313" key="3">
    <source>
        <dbReference type="Proteomes" id="UP000321379"/>
    </source>
</evidence>
<evidence type="ECO:0000256" key="1">
    <source>
        <dbReference type="SAM" id="SignalP"/>
    </source>
</evidence>
<accession>A0A5C8UNH6</accession>
<feature type="chain" id="PRO_5022823431" evidence="1">
    <location>
        <begin position="32"/>
        <end position="354"/>
    </location>
</feature>
<dbReference type="SUPFAM" id="SSF89392">
    <property type="entry name" value="Prokaryotic lipoproteins and lipoprotein localization factors"/>
    <property type="match status" value="1"/>
</dbReference>
<sequence>MNRAWKRWVPAGVVVAVIASAAIAVPLTASAAVDLPTKTPQQVLALVARSHVGSLSGTIEQTSNLGLPQLPTTGTGSDSAASSALGLLSSSYTARVYLDGPTKARAQVMDKLAERDVIRNGSDVWLYSSRDNTAIHSTLPARTNKRPGATTGEVKTPGELATKLLAAVDSTTTVSVGNDTRVAGRTAYDLVLTPRATGTLVGSVSIAVDSETGLPLSVQLAARGQKDPAFSVAFSSLTLAAPSADVFSFTPPVGAKVKEQAMPSHQGAMKPLRPETDAVKPSMIGSGWDAVLSMPAGAETAKLTSSPLFGKLTTTVAGGHLFHTALVNVLVTNDGRVFAGSVPVERLQAVASAP</sequence>
<protein>
    <submittedName>
        <fullName evidence="2">Outer membrane lipoprotein carrier protein LolA</fullName>
    </submittedName>
</protein>
<dbReference type="PANTHER" id="PTHR37507">
    <property type="entry name" value="SPORULATION PROTEIN YDCC"/>
    <property type="match status" value="1"/>
</dbReference>
<evidence type="ECO:0000313" key="2">
    <source>
        <dbReference type="EMBL" id="TXN29926.1"/>
    </source>
</evidence>
<comment type="caution">
    <text evidence="2">The sequence shown here is derived from an EMBL/GenBank/DDBJ whole genome shotgun (WGS) entry which is preliminary data.</text>
</comment>
<gene>
    <name evidence="2" type="ORF">FVP33_12385</name>
</gene>
<dbReference type="Gene3D" id="2.50.20.10">
    <property type="entry name" value="Lipoprotein localisation LolA/LolB/LppX"/>
    <property type="match status" value="1"/>
</dbReference>
<dbReference type="EMBL" id="VRMG01000008">
    <property type="protein sequence ID" value="TXN29926.1"/>
    <property type="molecule type" value="Genomic_DNA"/>
</dbReference>
<dbReference type="PANTHER" id="PTHR37507:SF2">
    <property type="entry name" value="SPORULATION PROTEIN YDCC"/>
    <property type="match status" value="1"/>
</dbReference>
<feature type="signal peptide" evidence="1">
    <location>
        <begin position="1"/>
        <end position="31"/>
    </location>
</feature>
<dbReference type="InterPro" id="IPR052944">
    <property type="entry name" value="Sporulation_related"/>
</dbReference>
<proteinExistence type="predicted"/>
<dbReference type="Proteomes" id="UP000321379">
    <property type="component" value="Unassembled WGS sequence"/>
</dbReference>
<dbReference type="AlphaFoldDB" id="A0A5C8UNH6"/>
<reference evidence="2 3" key="1">
    <citation type="submission" date="2019-08" db="EMBL/GenBank/DDBJ databases">
        <title>Bacterial whole genome sequence for Glaciihabitans sp. CHu50b-6-2.</title>
        <authorList>
            <person name="Jin L."/>
        </authorList>
    </citation>
    <scope>NUCLEOTIDE SEQUENCE [LARGE SCALE GENOMIC DNA]</scope>
    <source>
        <strain evidence="2 3">CHu50b-6-2</strain>
    </source>
</reference>
<organism evidence="2 3">
    <name type="scientific">Lacisediminihabitans profunda</name>
    <dbReference type="NCBI Taxonomy" id="2594790"/>
    <lineage>
        <taxon>Bacteria</taxon>
        <taxon>Bacillati</taxon>
        <taxon>Actinomycetota</taxon>
        <taxon>Actinomycetes</taxon>
        <taxon>Micrococcales</taxon>
        <taxon>Microbacteriaceae</taxon>
        <taxon>Lacisediminihabitans</taxon>
    </lineage>
</organism>
<dbReference type="InterPro" id="IPR029046">
    <property type="entry name" value="LolA/LolB/LppX"/>
</dbReference>